<feature type="transmembrane region" description="Helical" evidence="6">
    <location>
        <begin position="464"/>
        <end position="483"/>
    </location>
</feature>
<keyword evidence="3 6" id="KW-0812">Transmembrane</keyword>
<keyword evidence="5 6" id="KW-0472">Membrane</keyword>
<dbReference type="InterPro" id="IPR032694">
    <property type="entry name" value="CopC/D"/>
</dbReference>
<protein>
    <recommendedName>
        <fullName evidence="6">Copper resistance protein D</fullName>
    </recommendedName>
</protein>
<feature type="transmembrane region" description="Helical" evidence="6">
    <location>
        <begin position="193"/>
        <end position="215"/>
    </location>
</feature>
<dbReference type="Proteomes" id="UP001497493">
    <property type="component" value="Chromosome"/>
</dbReference>
<accession>A0ABP1C560</accession>
<dbReference type="EMBL" id="OZ026884">
    <property type="protein sequence ID" value="CAL1239339.1"/>
    <property type="molecule type" value="Genomic_DNA"/>
</dbReference>
<feature type="transmembrane region" description="Helical" evidence="6">
    <location>
        <begin position="126"/>
        <end position="145"/>
    </location>
</feature>
<evidence type="ECO:0000313" key="9">
    <source>
        <dbReference type="Proteomes" id="UP001497493"/>
    </source>
</evidence>
<organism evidence="8 9">
    <name type="scientific">Candidatus Methylocalor cossyra</name>
    <dbReference type="NCBI Taxonomy" id="3108543"/>
    <lineage>
        <taxon>Bacteria</taxon>
        <taxon>Pseudomonadati</taxon>
        <taxon>Pseudomonadota</taxon>
        <taxon>Gammaproteobacteria</taxon>
        <taxon>Methylococcales</taxon>
        <taxon>Methylococcaceae</taxon>
        <taxon>Candidatus Methylocalor</taxon>
    </lineage>
</organism>
<feature type="transmembrane region" description="Helical" evidence="6">
    <location>
        <begin position="95"/>
        <end position="114"/>
    </location>
</feature>
<feature type="transmembrane region" description="Helical" evidence="6">
    <location>
        <begin position="392"/>
        <end position="409"/>
    </location>
</feature>
<comment type="function">
    <text evidence="6">Involved in copper resistance.</text>
</comment>
<comment type="similarity">
    <text evidence="6">Belongs to the CopD family.</text>
</comment>
<keyword evidence="9" id="KW-1185">Reference proteome</keyword>
<keyword evidence="6" id="KW-0186">Copper</keyword>
<gene>
    <name evidence="8" type="ORF">MECH1_V1_0563</name>
</gene>
<proteinExistence type="inferred from homology"/>
<feature type="transmembrane region" description="Helical" evidence="6">
    <location>
        <begin position="13"/>
        <end position="36"/>
    </location>
</feature>
<evidence type="ECO:0000313" key="8">
    <source>
        <dbReference type="EMBL" id="CAL1239339.1"/>
    </source>
</evidence>
<keyword evidence="6" id="KW-0997">Cell inner membrane</keyword>
<evidence type="ECO:0000259" key="7">
    <source>
        <dbReference type="Pfam" id="PF05425"/>
    </source>
</evidence>
<dbReference type="Pfam" id="PF05425">
    <property type="entry name" value="CopD"/>
    <property type="match status" value="1"/>
</dbReference>
<feature type="transmembrane region" description="Helical" evidence="6">
    <location>
        <begin position="157"/>
        <end position="181"/>
    </location>
</feature>
<sequence length="558" mass="60490">MFMQGLANFIDDFLGGMILLSYALVAGTLLWGVFVLKLWSDSPVADRAVIRRAVMVLRLGALTLAWMQGTKLVIKGLVLWGVLGELPVDAYLGTVQFQAGLVRLVLALGIVHLAGRMLLEPTQRRYWNQLAGLSLPLVIAGAWLVHAVGRFAYREPLMLITLLHQFAAAAWVGGVAQLLALWHLGRSNPEAQAAWPTAIVGFGVLGKSAVAVLLITGLPLALNYVGSWDGLLGTGYGSLVLTKTLLLGVALGFAFLNNRAGQQWKAQHSSTALTAKVPYYIEAEAFILAGILFIAATLSSQPPADDIAANRALTATVPEVVHMFLPRLPKLHSPSHEDLLAGEAGRTAVVNKVPSPAATEWSDYNHNVAGLFLTAMSLVAMLSYVRAPALRWANYWPLGFVALSVFLFFRSDAETWPLGPKGFWESTFGNGEVFQHRIATLLAFVLGVMELRARTRSDARKLQYLFPVLCAFGGILLLTHAHAEFELKSEYLIQSTHTAMGLLAVLMASGRWLELRLVPAHASAAHAGVPEGRIAGFVAIAAMFLIGNILMFYREPLM</sequence>
<evidence type="ECO:0000256" key="1">
    <source>
        <dbReference type="ARBA" id="ARBA00004651"/>
    </source>
</evidence>
<evidence type="ECO:0000256" key="2">
    <source>
        <dbReference type="ARBA" id="ARBA00022475"/>
    </source>
</evidence>
<keyword evidence="2 6" id="KW-1003">Cell membrane</keyword>
<evidence type="ECO:0000256" key="5">
    <source>
        <dbReference type="ARBA" id="ARBA00023136"/>
    </source>
</evidence>
<reference evidence="8 9" key="1">
    <citation type="submission" date="2024-04" db="EMBL/GenBank/DDBJ databases">
        <authorList>
            <person name="Cremers G."/>
        </authorList>
    </citation>
    <scope>NUCLEOTIDE SEQUENCE [LARGE SCALE GENOMIC DNA]</scope>
    <source>
        <strain evidence="8">MeCH1-AG</strain>
    </source>
</reference>
<feature type="domain" description="Copper resistance protein D" evidence="7">
    <location>
        <begin position="201"/>
        <end position="298"/>
    </location>
</feature>
<name>A0ABP1C560_9GAMM</name>
<dbReference type="PANTHER" id="PTHR34820:SF4">
    <property type="entry name" value="INNER MEMBRANE PROTEIN YEBZ"/>
    <property type="match status" value="1"/>
</dbReference>
<comment type="subcellular location">
    <subcellularLocation>
        <location evidence="6">Cell inner membrane</location>
        <topology evidence="6">Multi-pass membrane protein</topology>
    </subcellularLocation>
    <subcellularLocation>
        <location evidence="1">Cell membrane</location>
        <topology evidence="1">Multi-pass membrane protein</topology>
    </subcellularLocation>
</comment>
<feature type="transmembrane region" description="Helical" evidence="6">
    <location>
        <begin position="368"/>
        <end position="385"/>
    </location>
</feature>
<feature type="transmembrane region" description="Helical" evidence="6">
    <location>
        <begin position="434"/>
        <end position="452"/>
    </location>
</feature>
<feature type="transmembrane region" description="Helical" evidence="6">
    <location>
        <begin position="235"/>
        <end position="256"/>
    </location>
</feature>
<keyword evidence="4 6" id="KW-1133">Transmembrane helix</keyword>
<dbReference type="RefSeq" id="WP_348758904.1">
    <property type="nucleotide sequence ID" value="NZ_OZ026884.1"/>
</dbReference>
<dbReference type="InterPro" id="IPR008457">
    <property type="entry name" value="Cu-R_CopD_dom"/>
</dbReference>
<feature type="transmembrane region" description="Helical" evidence="6">
    <location>
        <begin position="495"/>
        <end position="513"/>
    </location>
</feature>
<dbReference type="PANTHER" id="PTHR34820">
    <property type="entry name" value="INNER MEMBRANE PROTEIN YEBZ"/>
    <property type="match status" value="1"/>
</dbReference>
<evidence type="ECO:0000256" key="6">
    <source>
        <dbReference type="RuleBase" id="RU369037"/>
    </source>
</evidence>
<feature type="transmembrane region" description="Helical" evidence="6">
    <location>
        <begin position="56"/>
        <end position="83"/>
    </location>
</feature>
<comment type="caution">
    <text evidence="6">Lacks conserved residue(s) required for the propagation of feature annotation.</text>
</comment>
<feature type="transmembrane region" description="Helical" evidence="6">
    <location>
        <begin position="534"/>
        <end position="553"/>
    </location>
</feature>
<feature type="transmembrane region" description="Helical" evidence="6">
    <location>
        <begin position="277"/>
        <end position="296"/>
    </location>
</feature>
<evidence type="ECO:0000256" key="4">
    <source>
        <dbReference type="ARBA" id="ARBA00022989"/>
    </source>
</evidence>
<evidence type="ECO:0000256" key="3">
    <source>
        <dbReference type="ARBA" id="ARBA00022692"/>
    </source>
</evidence>